<dbReference type="InterPro" id="IPR024933">
    <property type="entry name" value="TFP11"/>
</dbReference>
<keyword evidence="11" id="KW-1185">Reference proteome</keyword>
<accession>A0A7R9GD21</accession>
<dbReference type="EMBL" id="CAJPEX010000595">
    <property type="protein sequence ID" value="CAG0916458.1"/>
    <property type="molecule type" value="Genomic_DNA"/>
</dbReference>
<dbReference type="AlphaFoldDB" id="A0A7R9GD21"/>
<dbReference type="SMART" id="SM00443">
    <property type="entry name" value="G_patch"/>
    <property type="match status" value="1"/>
</dbReference>
<proteinExistence type="inferred from homology"/>
<evidence type="ECO:0000256" key="3">
    <source>
        <dbReference type="ARBA" id="ARBA00022664"/>
    </source>
</evidence>
<evidence type="ECO:0000313" key="11">
    <source>
        <dbReference type="Proteomes" id="UP000678499"/>
    </source>
</evidence>
<dbReference type="PANTHER" id="PTHR23329">
    <property type="entry name" value="TUFTELIN-INTERACTING PROTEIN 11-RELATED"/>
    <property type="match status" value="1"/>
</dbReference>
<dbReference type="EMBL" id="OA882632">
    <property type="protein sequence ID" value="CAD7276306.1"/>
    <property type="molecule type" value="Genomic_DNA"/>
</dbReference>
<dbReference type="PROSITE" id="PS50174">
    <property type="entry name" value="G_PATCH"/>
    <property type="match status" value="1"/>
</dbReference>
<protein>
    <recommendedName>
        <fullName evidence="9">G-patch domain-containing protein</fullName>
    </recommendedName>
</protein>
<evidence type="ECO:0000256" key="7">
    <source>
        <dbReference type="PIRNR" id="PIRNR017706"/>
    </source>
</evidence>
<evidence type="ECO:0000256" key="2">
    <source>
        <dbReference type="ARBA" id="ARBA00010900"/>
    </source>
</evidence>
<keyword evidence="6 7" id="KW-0539">Nucleus</keyword>
<dbReference type="Proteomes" id="UP000678499">
    <property type="component" value="Unassembled WGS sequence"/>
</dbReference>
<dbReference type="Pfam" id="PF07842">
    <property type="entry name" value="GCFC"/>
    <property type="match status" value="1"/>
</dbReference>
<dbReference type="PIRSF" id="PIRSF017706">
    <property type="entry name" value="TFIP11"/>
    <property type="match status" value="1"/>
</dbReference>
<dbReference type="Pfam" id="PF12457">
    <property type="entry name" value="TIP_N"/>
    <property type="match status" value="1"/>
</dbReference>
<comment type="similarity">
    <text evidence="2 7">Belongs to the TFP11/STIP family.</text>
</comment>
<evidence type="ECO:0000256" key="1">
    <source>
        <dbReference type="ARBA" id="ARBA00004123"/>
    </source>
</evidence>
<dbReference type="InterPro" id="IPR045211">
    <property type="entry name" value="TFP11/STIP/Ntr1"/>
</dbReference>
<dbReference type="Pfam" id="PF01585">
    <property type="entry name" value="G-patch"/>
    <property type="match status" value="1"/>
</dbReference>
<keyword evidence="4 7" id="KW-0747">Spliceosome</keyword>
<evidence type="ECO:0000313" key="10">
    <source>
        <dbReference type="EMBL" id="CAD7276306.1"/>
    </source>
</evidence>
<dbReference type="InterPro" id="IPR022783">
    <property type="entry name" value="GCFC_dom"/>
</dbReference>
<comment type="subcellular location">
    <subcellularLocation>
        <location evidence="1 7">Nucleus</location>
    </subcellularLocation>
</comment>
<dbReference type="PANTHER" id="PTHR23329:SF1">
    <property type="entry name" value="TUFTELIN-INTERACTING PROTEIN 11"/>
    <property type="match status" value="1"/>
</dbReference>
<feature type="region of interest" description="Disordered" evidence="8">
    <location>
        <begin position="194"/>
        <end position="214"/>
    </location>
</feature>
<keyword evidence="5 7" id="KW-0508">mRNA splicing</keyword>
<evidence type="ECO:0000259" key="9">
    <source>
        <dbReference type="PROSITE" id="PS50174"/>
    </source>
</evidence>
<keyword evidence="3 7" id="KW-0507">mRNA processing</keyword>
<gene>
    <name evidence="10" type="ORF">NMOB1V02_LOCUS4075</name>
</gene>
<dbReference type="InterPro" id="IPR000467">
    <property type="entry name" value="G_patch_dom"/>
</dbReference>
<reference evidence="10" key="1">
    <citation type="submission" date="2020-11" db="EMBL/GenBank/DDBJ databases">
        <authorList>
            <person name="Tran Van P."/>
        </authorList>
    </citation>
    <scope>NUCLEOTIDE SEQUENCE</scope>
</reference>
<name>A0A7R9GD21_9CRUS</name>
<evidence type="ECO:0000256" key="8">
    <source>
        <dbReference type="SAM" id="MobiDB-lite"/>
    </source>
</evidence>
<evidence type="ECO:0000256" key="6">
    <source>
        <dbReference type="ARBA" id="ARBA00023242"/>
    </source>
</evidence>
<dbReference type="OrthoDB" id="4822at2759"/>
<evidence type="ECO:0000256" key="4">
    <source>
        <dbReference type="ARBA" id="ARBA00022728"/>
    </source>
</evidence>
<organism evidence="10">
    <name type="scientific">Notodromas monacha</name>
    <dbReference type="NCBI Taxonomy" id="399045"/>
    <lineage>
        <taxon>Eukaryota</taxon>
        <taxon>Metazoa</taxon>
        <taxon>Ecdysozoa</taxon>
        <taxon>Arthropoda</taxon>
        <taxon>Crustacea</taxon>
        <taxon>Oligostraca</taxon>
        <taxon>Ostracoda</taxon>
        <taxon>Podocopa</taxon>
        <taxon>Podocopida</taxon>
        <taxon>Cypridocopina</taxon>
        <taxon>Cypridoidea</taxon>
        <taxon>Cyprididae</taxon>
        <taxon>Notodromas</taxon>
    </lineage>
</organism>
<dbReference type="GO" id="GO:0000390">
    <property type="term" value="P:spliceosomal complex disassembly"/>
    <property type="evidence" value="ECO:0007669"/>
    <property type="project" value="InterPro"/>
</dbReference>
<feature type="domain" description="G-patch" evidence="9">
    <location>
        <begin position="138"/>
        <end position="184"/>
    </location>
</feature>
<feature type="region of interest" description="Disordered" evidence="8">
    <location>
        <begin position="104"/>
        <end position="128"/>
    </location>
</feature>
<dbReference type="GO" id="GO:0071008">
    <property type="term" value="C:U2-type post-mRNA release spliceosomal complex"/>
    <property type="evidence" value="ECO:0007669"/>
    <property type="project" value="TreeGrafter"/>
</dbReference>
<evidence type="ECO:0000256" key="5">
    <source>
        <dbReference type="ARBA" id="ARBA00023187"/>
    </source>
</evidence>
<dbReference type="InterPro" id="IPR022159">
    <property type="entry name" value="STIP/TFIP11_N"/>
</dbReference>
<sequence>MISDEEDEVEKFEITDFDLENEFSQHKRKRLSKNQQIYGIWAQESDEEEEAAPKASFASRKSYTSRIGFVSGGVQQSGKPKASTSSLVEDEEEVVVVSKKSKKPSQYAGLGSNELAGMRSSSSSSVSNSNIANWEKYTKGIGSKLLLQMGYQPGKGLGSSLQGIATPVEVHKRQGRGAIGAYGVEKGQRLADTKETYGKTKQNNEAGSGSGAWRKSENTAKKKIKYVYRSVEEVLESSQGKRFEPVELSDASQVKVIDMRGPEQRIFSGYSHLRHEQFVPQDVTLAEKLKHRNFDLPELMHNLDLLTDLAEEDLVKLDKKSMYSSDRIVALEQEETVLTKRLREEDEAISVLNELLDVTNQLEARCTNVSEASDLRQILTEGFAMLGLARSKHPIEFKFFKLHHLAVPILFPLVKRYLHSWHPLECANFGTDVFGDAKVLLEDVGGEASDNVYYKLVWDCWMPRLRAAVSIWEPRECEKLATIFDVWKELVPQPCWLHILEAVVLPKLQAAVDEWNPLTDTVPIHGWIHPWLQYMGTHLEILYPVIRQKLGDALMNWHAADRSARLMLTPWVGVWSRGSMEAFLLRHIVPKLHAVMLQVSLAPGQEPNAQQMSWVSEWSEMIPLPMFSAIYMQSFFPRWLQALSLWLNHAPRQQEVSAWYVKCKTLFPAVLLSVPAIKDYLRQALEMMQRSALGVNNPGLNNPGLMPVGPQAPPPPPPPPFAATAQEMQRQLDLSVLAEAMNARGSAQEGFKDVLARRCHERGIVFYPIPNRTHEAKQVYLCGKLNLCLDKNVIFMLNERGVWVPVALQDCIELASQQ</sequence>
<dbReference type="GO" id="GO:0003676">
    <property type="term" value="F:nucleic acid binding"/>
    <property type="evidence" value="ECO:0007669"/>
    <property type="project" value="InterPro"/>
</dbReference>